<keyword evidence="8" id="KW-1185">Reference proteome</keyword>
<dbReference type="Pfam" id="PF04577">
    <property type="entry name" value="Glyco_transf_61"/>
    <property type="match status" value="1"/>
</dbReference>
<comment type="subcellular location">
    <subcellularLocation>
        <location evidence="1">Golgi apparatus membrane</location>
        <topology evidence="1">Single-pass type II membrane protein</topology>
    </subcellularLocation>
</comment>
<feature type="domain" description="Glycosyltransferase 61 catalytic" evidence="6">
    <location>
        <begin position="295"/>
        <end position="395"/>
    </location>
</feature>
<keyword evidence="5" id="KW-0812">Transmembrane</keyword>
<keyword evidence="3" id="KW-0808">Transferase</keyword>
<evidence type="ECO:0000259" key="6">
    <source>
        <dbReference type="Pfam" id="PF04577"/>
    </source>
</evidence>
<evidence type="ECO:0000256" key="5">
    <source>
        <dbReference type="SAM" id="Phobius"/>
    </source>
</evidence>
<evidence type="ECO:0000256" key="2">
    <source>
        <dbReference type="ARBA" id="ARBA00022676"/>
    </source>
</evidence>
<keyword evidence="5" id="KW-1133">Transmembrane helix</keyword>
<feature type="transmembrane region" description="Helical" evidence="5">
    <location>
        <begin position="43"/>
        <end position="63"/>
    </location>
</feature>
<dbReference type="PANTHER" id="PTHR20961:SF108">
    <property type="entry name" value="GLYCOSYLTRANSFERASE"/>
    <property type="match status" value="1"/>
</dbReference>
<dbReference type="EMBL" id="AUSU01001397">
    <property type="protein sequence ID" value="EPS71116.1"/>
    <property type="molecule type" value="Genomic_DNA"/>
</dbReference>
<comment type="caution">
    <text evidence="7">The sequence shown here is derived from an EMBL/GenBank/DDBJ whole genome shotgun (WGS) entry which is preliminary data.</text>
</comment>
<accession>S8D1A4</accession>
<keyword evidence="2" id="KW-0328">Glycosyltransferase</keyword>
<evidence type="ECO:0000256" key="3">
    <source>
        <dbReference type="ARBA" id="ARBA00022679"/>
    </source>
</evidence>
<feature type="transmembrane region" description="Helical" evidence="5">
    <location>
        <begin position="13"/>
        <end position="31"/>
    </location>
</feature>
<gene>
    <name evidence="7" type="ORF">M569_03640</name>
</gene>
<dbReference type="OrthoDB" id="529273at2759"/>
<dbReference type="GO" id="GO:0016763">
    <property type="term" value="F:pentosyltransferase activity"/>
    <property type="evidence" value="ECO:0007669"/>
    <property type="project" value="UniProtKB-ARBA"/>
</dbReference>
<dbReference type="GO" id="GO:0000139">
    <property type="term" value="C:Golgi membrane"/>
    <property type="evidence" value="ECO:0007669"/>
    <property type="project" value="UniProtKB-SubCell"/>
</dbReference>
<dbReference type="PANTHER" id="PTHR20961">
    <property type="entry name" value="GLYCOSYLTRANSFERASE"/>
    <property type="match status" value="1"/>
</dbReference>
<keyword evidence="4" id="KW-0325">Glycoprotein</keyword>
<dbReference type="Proteomes" id="UP000015453">
    <property type="component" value="Unassembled WGS sequence"/>
</dbReference>
<organism evidence="7 8">
    <name type="scientific">Genlisea aurea</name>
    <dbReference type="NCBI Taxonomy" id="192259"/>
    <lineage>
        <taxon>Eukaryota</taxon>
        <taxon>Viridiplantae</taxon>
        <taxon>Streptophyta</taxon>
        <taxon>Embryophyta</taxon>
        <taxon>Tracheophyta</taxon>
        <taxon>Spermatophyta</taxon>
        <taxon>Magnoliopsida</taxon>
        <taxon>eudicotyledons</taxon>
        <taxon>Gunneridae</taxon>
        <taxon>Pentapetalae</taxon>
        <taxon>asterids</taxon>
        <taxon>lamiids</taxon>
        <taxon>Lamiales</taxon>
        <taxon>Lentibulariaceae</taxon>
        <taxon>Genlisea</taxon>
    </lineage>
</organism>
<name>S8D1A4_9LAMI</name>
<dbReference type="InterPro" id="IPR007657">
    <property type="entry name" value="Glycosyltransferase_61"/>
</dbReference>
<evidence type="ECO:0000256" key="1">
    <source>
        <dbReference type="ARBA" id="ARBA00004323"/>
    </source>
</evidence>
<keyword evidence="5" id="KW-0472">Membrane</keyword>
<dbReference type="AlphaFoldDB" id="S8D1A4"/>
<evidence type="ECO:0000313" key="7">
    <source>
        <dbReference type="EMBL" id="EPS71116.1"/>
    </source>
</evidence>
<dbReference type="InterPro" id="IPR049625">
    <property type="entry name" value="Glyco_transf_61_cat"/>
</dbReference>
<reference evidence="7 8" key="1">
    <citation type="journal article" date="2013" name="BMC Genomics">
        <title>The miniature genome of a carnivorous plant Genlisea aurea contains a low number of genes and short non-coding sequences.</title>
        <authorList>
            <person name="Leushkin E.V."/>
            <person name="Sutormin R.A."/>
            <person name="Nabieva E.R."/>
            <person name="Penin A.A."/>
            <person name="Kondrashov A.S."/>
            <person name="Logacheva M.D."/>
        </authorList>
    </citation>
    <scope>NUCLEOTIDE SEQUENCE [LARGE SCALE GENOMIC DNA]</scope>
</reference>
<evidence type="ECO:0000313" key="8">
    <source>
        <dbReference type="Proteomes" id="UP000015453"/>
    </source>
</evidence>
<proteinExistence type="predicted"/>
<evidence type="ECO:0000256" key="4">
    <source>
        <dbReference type="ARBA" id="ARBA00023180"/>
    </source>
</evidence>
<protein>
    <recommendedName>
        <fullName evidence="6">Glycosyltransferase 61 catalytic domain-containing protein</fullName>
    </recommendedName>
</protein>
<sequence>MDRESRKVSFFRITPWLILFVFTTVYIVVSWKITIRLQPRKVVYYSSASSSSSSSFLFVFLVMSESADFHEAFAREVVFSGEDSGRRRAFSYDRPPLGFLLSKLLEGNDRKKLLETGFSCDGSGISSKHCVVDRDMRIDTTTMTVTVASTAEETVVVRPYARQEDKPLLQRVSPVKIIAGKSLPASPCQHNHRIPAVVFSTSGFVGNVFHEINEIIIPLYITAKLFETKVQLIAEDYNPRFMKKYSMAFKSLASSEIINPETNRSTHCFPGGVVGLKFHGHLAVNSGDVPTGLSTADFRQFLRDSFNLKYTHVSQIKRPRLLLLSRRATRRFLNEDEMVRTMRELGFEVITISRAKTVSNIASFSRIINSCTVFVAAHGAGLTNELFLPDGAVVVQVDLIGLSWAAAAYYGNPGRAMGLHYLRYQIMPHESSLWKVFGPENSRVFTDPNGTFPTEAGREIYLNGQNVRVDIDRFRETMVEAMSFVRGEDLTT</sequence>